<feature type="compositionally biased region" description="Polar residues" evidence="1">
    <location>
        <begin position="1"/>
        <end position="17"/>
    </location>
</feature>
<name>A0A5C3QT37_9AGAR</name>
<dbReference type="AlphaFoldDB" id="A0A5C3QT37"/>
<organism evidence="2 3">
    <name type="scientific">Pterulicium gracile</name>
    <dbReference type="NCBI Taxonomy" id="1884261"/>
    <lineage>
        <taxon>Eukaryota</taxon>
        <taxon>Fungi</taxon>
        <taxon>Dikarya</taxon>
        <taxon>Basidiomycota</taxon>
        <taxon>Agaricomycotina</taxon>
        <taxon>Agaricomycetes</taxon>
        <taxon>Agaricomycetidae</taxon>
        <taxon>Agaricales</taxon>
        <taxon>Pleurotineae</taxon>
        <taxon>Pterulaceae</taxon>
        <taxon>Pterulicium</taxon>
    </lineage>
</organism>
<sequence length="211" mass="23280">MTSTTCHIQHPWFNTSSTRKRKISPNNERDDDQQAVVPPKRGRYDHSKAHSALERGFSNMTLLNPQAHTHSSPARPSTSTFSPLTPNSQNIPSYHTPLYPDGYSEVDVVDVTELPYECKSSSILPACAPSSAAGPLLTDIANMPMERPNGIFEVDEPSFNGAAQDTAWEDVDMQMDDAYADEDDDSDDGKWVLMVSGSLKAELTFCLQKSL</sequence>
<accession>A0A5C3QT37</accession>
<evidence type="ECO:0000313" key="3">
    <source>
        <dbReference type="Proteomes" id="UP000305067"/>
    </source>
</evidence>
<gene>
    <name evidence="2" type="ORF">BDV98DRAFT_60433</name>
</gene>
<evidence type="ECO:0000256" key="1">
    <source>
        <dbReference type="SAM" id="MobiDB-lite"/>
    </source>
</evidence>
<evidence type="ECO:0000313" key="2">
    <source>
        <dbReference type="EMBL" id="TFL01544.1"/>
    </source>
</evidence>
<dbReference type="Proteomes" id="UP000305067">
    <property type="component" value="Unassembled WGS sequence"/>
</dbReference>
<keyword evidence="3" id="KW-1185">Reference proteome</keyword>
<proteinExistence type="predicted"/>
<feature type="region of interest" description="Disordered" evidence="1">
    <location>
        <begin position="64"/>
        <end position="88"/>
    </location>
</feature>
<dbReference type="EMBL" id="ML178824">
    <property type="protein sequence ID" value="TFL01544.1"/>
    <property type="molecule type" value="Genomic_DNA"/>
</dbReference>
<reference evidence="2 3" key="1">
    <citation type="journal article" date="2019" name="Nat. Ecol. Evol.">
        <title>Megaphylogeny resolves global patterns of mushroom evolution.</title>
        <authorList>
            <person name="Varga T."/>
            <person name="Krizsan K."/>
            <person name="Foldi C."/>
            <person name="Dima B."/>
            <person name="Sanchez-Garcia M."/>
            <person name="Sanchez-Ramirez S."/>
            <person name="Szollosi G.J."/>
            <person name="Szarkandi J.G."/>
            <person name="Papp V."/>
            <person name="Albert L."/>
            <person name="Andreopoulos W."/>
            <person name="Angelini C."/>
            <person name="Antonin V."/>
            <person name="Barry K.W."/>
            <person name="Bougher N.L."/>
            <person name="Buchanan P."/>
            <person name="Buyck B."/>
            <person name="Bense V."/>
            <person name="Catcheside P."/>
            <person name="Chovatia M."/>
            <person name="Cooper J."/>
            <person name="Damon W."/>
            <person name="Desjardin D."/>
            <person name="Finy P."/>
            <person name="Geml J."/>
            <person name="Haridas S."/>
            <person name="Hughes K."/>
            <person name="Justo A."/>
            <person name="Karasinski D."/>
            <person name="Kautmanova I."/>
            <person name="Kiss B."/>
            <person name="Kocsube S."/>
            <person name="Kotiranta H."/>
            <person name="LaButti K.M."/>
            <person name="Lechner B.E."/>
            <person name="Liimatainen K."/>
            <person name="Lipzen A."/>
            <person name="Lukacs Z."/>
            <person name="Mihaltcheva S."/>
            <person name="Morgado L.N."/>
            <person name="Niskanen T."/>
            <person name="Noordeloos M.E."/>
            <person name="Ohm R.A."/>
            <person name="Ortiz-Santana B."/>
            <person name="Ovrebo C."/>
            <person name="Racz N."/>
            <person name="Riley R."/>
            <person name="Savchenko A."/>
            <person name="Shiryaev A."/>
            <person name="Soop K."/>
            <person name="Spirin V."/>
            <person name="Szebenyi C."/>
            <person name="Tomsovsky M."/>
            <person name="Tulloss R.E."/>
            <person name="Uehling J."/>
            <person name="Grigoriev I.V."/>
            <person name="Vagvolgyi C."/>
            <person name="Papp T."/>
            <person name="Martin F.M."/>
            <person name="Miettinen O."/>
            <person name="Hibbett D.S."/>
            <person name="Nagy L.G."/>
        </authorList>
    </citation>
    <scope>NUCLEOTIDE SEQUENCE [LARGE SCALE GENOMIC DNA]</scope>
    <source>
        <strain evidence="2 3">CBS 309.79</strain>
    </source>
</reference>
<feature type="region of interest" description="Disordered" evidence="1">
    <location>
        <begin position="1"/>
        <end position="46"/>
    </location>
</feature>
<protein>
    <submittedName>
        <fullName evidence="2">Uncharacterized protein</fullName>
    </submittedName>
</protein>